<keyword evidence="1" id="KW-1003">Cell membrane</keyword>
<dbReference type="GO" id="GO:0046872">
    <property type="term" value="F:metal ion binding"/>
    <property type="evidence" value="ECO:0007669"/>
    <property type="project" value="UniProtKB-KW"/>
</dbReference>
<dbReference type="Gene3D" id="3.60.21.10">
    <property type="match status" value="1"/>
</dbReference>
<keyword evidence="2" id="KW-0997">Cell inner membrane</keyword>
<feature type="domain" description="Calcineurin-like phosphoesterase" evidence="6">
    <location>
        <begin position="5"/>
        <end position="286"/>
    </location>
</feature>
<evidence type="ECO:0000256" key="2">
    <source>
        <dbReference type="ARBA" id="ARBA00022519"/>
    </source>
</evidence>
<dbReference type="EMBL" id="UOFL01000111">
    <property type="protein sequence ID" value="VAW76665.1"/>
    <property type="molecule type" value="Genomic_DNA"/>
</dbReference>
<accession>A0A3B0Y7A6</accession>
<dbReference type="SUPFAM" id="SSF56300">
    <property type="entry name" value="Metallo-dependent phosphatases"/>
    <property type="match status" value="1"/>
</dbReference>
<dbReference type="PANTHER" id="PTHR34990:SF2">
    <property type="entry name" value="BLL8164 PROTEIN"/>
    <property type="match status" value="1"/>
</dbReference>
<keyword evidence="4" id="KW-0472">Membrane</keyword>
<evidence type="ECO:0000256" key="4">
    <source>
        <dbReference type="ARBA" id="ARBA00023136"/>
    </source>
</evidence>
<dbReference type="Pfam" id="PF00149">
    <property type="entry name" value="Metallophos"/>
    <property type="match status" value="1"/>
</dbReference>
<dbReference type="PANTHER" id="PTHR34990">
    <property type="entry name" value="UDP-2,3-DIACYLGLUCOSAMINE HYDROLASE-RELATED"/>
    <property type="match status" value="1"/>
</dbReference>
<name>A0A3B0Y7A6_9ZZZZ</name>
<dbReference type="InterPro" id="IPR043461">
    <property type="entry name" value="LpxH-like"/>
</dbReference>
<evidence type="ECO:0000256" key="3">
    <source>
        <dbReference type="ARBA" id="ARBA00022723"/>
    </source>
</evidence>
<keyword evidence="3" id="KW-0479">Metal-binding</keyword>
<organism evidence="7">
    <name type="scientific">hydrothermal vent metagenome</name>
    <dbReference type="NCBI Taxonomy" id="652676"/>
    <lineage>
        <taxon>unclassified sequences</taxon>
        <taxon>metagenomes</taxon>
        <taxon>ecological metagenomes</taxon>
    </lineage>
</organism>
<evidence type="ECO:0000256" key="5">
    <source>
        <dbReference type="ARBA" id="ARBA00023211"/>
    </source>
</evidence>
<dbReference type="InterPro" id="IPR029052">
    <property type="entry name" value="Metallo-depent_PP-like"/>
</dbReference>
<evidence type="ECO:0000313" key="7">
    <source>
        <dbReference type="EMBL" id="VAW76665.1"/>
    </source>
</evidence>
<reference evidence="7" key="1">
    <citation type="submission" date="2018-06" db="EMBL/GenBank/DDBJ databases">
        <authorList>
            <person name="Zhirakovskaya E."/>
        </authorList>
    </citation>
    <scope>NUCLEOTIDE SEQUENCE</scope>
</reference>
<gene>
    <name evidence="7" type="ORF">MNBD_GAMMA12-1399</name>
</gene>
<dbReference type="InterPro" id="IPR004843">
    <property type="entry name" value="Calcineurin-like_PHP"/>
</dbReference>
<dbReference type="GO" id="GO:0016020">
    <property type="term" value="C:membrane"/>
    <property type="evidence" value="ECO:0007669"/>
    <property type="project" value="GOC"/>
</dbReference>
<sequence>MSKEIYVLSDIHLGTNEKTDWYQKNDHEEQLVALLQEIQKQAQETDNDVDLVLAGDIFDTWLCEMTATPPTIESILKNNQTVINEFKICLEHCKVFYLNGNHDMTVTADDVKEIHVKGDKKNKLQWVNAYRTGLLKIEHGHRFAMFNAKDRLHDPLHGLPVGYYITRMLAGDDSYDRPRAIAGYVDNMLQAAITTKTISSAVIEAMMEHRGMEPNDVFKMPFGRRDMTIAEVMNKYKNLFELWVDKFGYIYAINSVRAELGSLNWFADRMSSRGDYKVIVMGHSHECLVDKDSLLQTTDTIYANSGFWATKQPSYIHILKDKGSYEVSLFEKTKKTKTKKSKFIRKEKEKIKLF</sequence>
<protein>
    <recommendedName>
        <fullName evidence="6">Calcineurin-like phosphoesterase domain-containing protein</fullName>
    </recommendedName>
</protein>
<dbReference type="AlphaFoldDB" id="A0A3B0Y7A6"/>
<proteinExistence type="predicted"/>
<dbReference type="GO" id="GO:0008758">
    <property type="term" value="F:UDP-2,3-diacylglucosamine hydrolase activity"/>
    <property type="evidence" value="ECO:0007669"/>
    <property type="project" value="TreeGrafter"/>
</dbReference>
<dbReference type="GO" id="GO:0009245">
    <property type="term" value="P:lipid A biosynthetic process"/>
    <property type="evidence" value="ECO:0007669"/>
    <property type="project" value="TreeGrafter"/>
</dbReference>
<keyword evidence="5" id="KW-0464">Manganese</keyword>
<evidence type="ECO:0000256" key="1">
    <source>
        <dbReference type="ARBA" id="ARBA00022475"/>
    </source>
</evidence>
<evidence type="ECO:0000259" key="6">
    <source>
        <dbReference type="Pfam" id="PF00149"/>
    </source>
</evidence>